<dbReference type="GO" id="GO:0016747">
    <property type="term" value="F:acyltransferase activity, transferring groups other than amino-acyl groups"/>
    <property type="evidence" value="ECO:0007669"/>
    <property type="project" value="InterPro"/>
</dbReference>
<accession>A0A5S3YZU3</accession>
<evidence type="ECO:0000313" key="2">
    <source>
        <dbReference type="EMBL" id="TMP85524.1"/>
    </source>
</evidence>
<dbReference type="InterPro" id="IPR016181">
    <property type="entry name" value="Acyl_CoA_acyltransferase"/>
</dbReference>
<dbReference type="Gene3D" id="3.40.630.30">
    <property type="match status" value="1"/>
</dbReference>
<proteinExistence type="predicted"/>
<organism evidence="2 3">
    <name type="scientific">Pseudoalteromonas ruthenica</name>
    <dbReference type="NCBI Taxonomy" id="151081"/>
    <lineage>
        <taxon>Bacteria</taxon>
        <taxon>Pseudomonadati</taxon>
        <taxon>Pseudomonadota</taxon>
        <taxon>Gammaproteobacteria</taxon>
        <taxon>Alteromonadales</taxon>
        <taxon>Pseudoalteromonadaceae</taxon>
        <taxon>Pseudoalteromonas</taxon>
    </lineage>
</organism>
<sequence>MSSRFSLKPVSLSECLTAQRCIPELATGASLARYERKIAAAPFLALVAYQQHHIIGFKLGFALSPQCFYSWLGGVVPSYRSQGVAKTLLQYQERWAKAHGYQEIQVKSMLCFSAMRAMLAKYQYLQLTANSQIDADTKIIFSKLL</sequence>
<reference evidence="2 3" key="1">
    <citation type="submission" date="2017-12" db="EMBL/GenBank/DDBJ databases">
        <authorList>
            <person name="Paulsen S."/>
            <person name="Gram L.K."/>
        </authorList>
    </citation>
    <scope>NUCLEOTIDE SEQUENCE [LARGE SCALE GENOMIC DNA]</scope>
    <source>
        <strain evidence="2 3">S2897</strain>
    </source>
</reference>
<gene>
    <name evidence="2" type="ORF">CWC05_17980</name>
</gene>
<dbReference type="InterPro" id="IPR000182">
    <property type="entry name" value="GNAT_dom"/>
</dbReference>
<dbReference type="AlphaFoldDB" id="A0A5S3YZU3"/>
<dbReference type="CDD" id="cd04301">
    <property type="entry name" value="NAT_SF"/>
    <property type="match status" value="1"/>
</dbReference>
<protein>
    <submittedName>
        <fullName evidence="2">N-acetyltransferase</fullName>
    </submittedName>
</protein>
<comment type="caution">
    <text evidence="2">The sequence shown here is derived from an EMBL/GenBank/DDBJ whole genome shotgun (WGS) entry which is preliminary data.</text>
</comment>
<evidence type="ECO:0000313" key="3">
    <source>
        <dbReference type="Proteomes" id="UP000305874"/>
    </source>
</evidence>
<name>A0A5S3YZU3_9GAMM</name>
<reference evidence="3" key="2">
    <citation type="submission" date="2019-06" db="EMBL/GenBank/DDBJ databases">
        <title>Co-occurence of chitin degradation, pigmentation and bioactivity in marine Pseudoalteromonas.</title>
        <authorList>
            <person name="Sonnenschein E.C."/>
            <person name="Bech P.K."/>
        </authorList>
    </citation>
    <scope>NUCLEOTIDE SEQUENCE [LARGE SCALE GENOMIC DNA]</scope>
    <source>
        <strain evidence="3">S2897</strain>
    </source>
</reference>
<evidence type="ECO:0000259" key="1">
    <source>
        <dbReference type="PROSITE" id="PS51186"/>
    </source>
</evidence>
<feature type="domain" description="N-acetyltransferase" evidence="1">
    <location>
        <begin position="5"/>
        <end position="145"/>
    </location>
</feature>
<dbReference type="PROSITE" id="PS51186">
    <property type="entry name" value="GNAT"/>
    <property type="match status" value="1"/>
</dbReference>
<dbReference type="Pfam" id="PF00583">
    <property type="entry name" value="Acetyltransf_1"/>
    <property type="match status" value="1"/>
</dbReference>
<dbReference type="SUPFAM" id="SSF55729">
    <property type="entry name" value="Acyl-CoA N-acyltransferases (Nat)"/>
    <property type="match status" value="1"/>
</dbReference>
<dbReference type="EMBL" id="PNCG01000024">
    <property type="protein sequence ID" value="TMP85524.1"/>
    <property type="molecule type" value="Genomic_DNA"/>
</dbReference>
<dbReference type="RefSeq" id="WP_138549041.1">
    <property type="nucleotide sequence ID" value="NZ_PNCG01000024.1"/>
</dbReference>
<keyword evidence="2" id="KW-0808">Transferase</keyword>
<dbReference type="Proteomes" id="UP000305874">
    <property type="component" value="Unassembled WGS sequence"/>
</dbReference>